<dbReference type="RefSeq" id="WP_200684588.1">
    <property type="nucleotide sequence ID" value="NZ_JAEPRQ010000001.1"/>
</dbReference>
<protein>
    <submittedName>
        <fullName evidence="2">Uncharacterized protein</fullName>
    </submittedName>
</protein>
<dbReference type="AlphaFoldDB" id="A0A934VY22"/>
<dbReference type="Proteomes" id="UP000640485">
    <property type="component" value="Unassembled WGS sequence"/>
</dbReference>
<name>A0A934VY22_9RHOB</name>
<keyword evidence="1" id="KW-0472">Membrane</keyword>
<evidence type="ECO:0000256" key="1">
    <source>
        <dbReference type="SAM" id="Phobius"/>
    </source>
</evidence>
<feature type="transmembrane region" description="Helical" evidence="1">
    <location>
        <begin position="76"/>
        <end position="98"/>
    </location>
</feature>
<evidence type="ECO:0000313" key="2">
    <source>
        <dbReference type="EMBL" id="MBK4215552.1"/>
    </source>
</evidence>
<gene>
    <name evidence="2" type="ORF">JJJ17_06400</name>
</gene>
<organism evidence="2 3">
    <name type="scientific">Paracoccus caeni</name>
    <dbReference type="NCBI Taxonomy" id="657651"/>
    <lineage>
        <taxon>Bacteria</taxon>
        <taxon>Pseudomonadati</taxon>
        <taxon>Pseudomonadota</taxon>
        <taxon>Alphaproteobacteria</taxon>
        <taxon>Rhodobacterales</taxon>
        <taxon>Paracoccaceae</taxon>
        <taxon>Paracoccus</taxon>
    </lineage>
</organism>
<comment type="caution">
    <text evidence="2">The sequence shown here is derived from an EMBL/GenBank/DDBJ whole genome shotgun (WGS) entry which is preliminary data.</text>
</comment>
<reference evidence="2" key="1">
    <citation type="submission" date="2021-01" db="EMBL/GenBank/DDBJ databases">
        <title>Paracoccus amoyensis sp. nov., isolated from the surface seawater along the coast of Xiamen Island, China.</title>
        <authorList>
            <person name="Lyu L."/>
        </authorList>
    </citation>
    <scope>NUCLEOTIDE SEQUENCE</scope>
    <source>
        <strain evidence="2">MJ17</strain>
    </source>
</reference>
<keyword evidence="3" id="KW-1185">Reference proteome</keyword>
<feature type="transmembrane region" description="Helical" evidence="1">
    <location>
        <begin position="39"/>
        <end position="64"/>
    </location>
</feature>
<sequence>MQSDDAYSDRQRVWAVNLSALLGWAIISTPVVIGLGIGILPFAAIIGLPVAFTVCWTAVAPLLWYVTRKNVTWRRALGWGIVTATMLTLAFIALTRFMGWLEYMDPSRSSQIGGGDQVVSVDGILTPYGWLQLAKNSTIFILVATCAALIIRWIIGPGKHLPCEDMTSDQQSR</sequence>
<feature type="transmembrane region" description="Helical" evidence="1">
    <location>
        <begin position="12"/>
        <end position="33"/>
    </location>
</feature>
<keyword evidence="1" id="KW-1133">Transmembrane helix</keyword>
<dbReference type="EMBL" id="JAEPRQ010000001">
    <property type="protein sequence ID" value="MBK4215552.1"/>
    <property type="molecule type" value="Genomic_DNA"/>
</dbReference>
<proteinExistence type="predicted"/>
<evidence type="ECO:0000313" key="3">
    <source>
        <dbReference type="Proteomes" id="UP000640485"/>
    </source>
</evidence>
<accession>A0A934VY22</accession>
<keyword evidence="1" id="KW-0812">Transmembrane</keyword>
<feature type="transmembrane region" description="Helical" evidence="1">
    <location>
        <begin position="137"/>
        <end position="155"/>
    </location>
</feature>